<protein>
    <submittedName>
        <fullName evidence="7">Prenyltransferase</fullName>
    </submittedName>
</protein>
<dbReference type="GO" id="GO:0009247">
    <property type="term" value="P:glycolipid biosynthetic process"/>
    <property type="evidence" value="ECO:0007669"/>
    <property type="project" value="TreeGrafter"/>
</dbReference>
<reference evidence="7 8" key="1">
    <citation type="submission" date="2018-10" db="EMBL/GenBank/DDBJ databases">
        <authorList>
            <person name="Chen X."/>
        </authorList>
    </citation>
    <scope>NUCLEOTIDE SEQUENCE [LARGE SCALE GENOMIC DNA]</scope>
    <source>
        <strain evidence="7 8">YIM 102668</strain>
    </source>
</reference>
<feature type="transmembrane region" description="Helical" evidence="6">
    <location>
        <begin position="268"/>
        <end position="287"/>
    </location>
</feature>
<dbReference type="OrthoDB" id="9803632at2"/>
<dbReference type="InterPro" id="IPR044878">
    <property type="entry name" value="UbiA_sf"/>
</dbReference>
<keyword evidence="4 6" id="KW-1133">Transmembrane helix</keyword>
<feature type="transmembrane region" description="Helical" evidence="6">
    <location>
        <begin position="129"/>
        <end position="147"/>
    </location>
</feature>
<dbReference type="InterPro" id="IPR039653">
    <property type="entry name" value="Prenyltransferase"/>
</dbReference>
<gene>
    <name evidence="7" type="ORF">EAH69_00805</name>
</gene>
<feature type="transmembrane region" description="Helical" evidence="6">
    <location>
        <begin position="12"/>
        <end position="30"/>
    </location>
</feature>
<keyword evidence="5 6" id="KW-0472">Membrane</keyword>
<keyword evidence="8" id="KW-1185">Reference proteome</keyword>
<dbReference type="CDD" id="cd13963">
    <property type="entry name" value="PT_UbiA_2"/>
    <property type="match status" value="1"/>
</dbReference>
<feature type="transmembrane region" description="Helical" evidence="6">
    <location>
        <begin position="104"/>
        <end position="122"/>
    </location>
</feature>
<dbReference type="Proteomes" id="UP000275348">
    <property type="component" value="Unassembled WGS sequence"/>
</dbReference>
<dbReference type="GO" id="GO:0016765">
    <property type="term" value="F:transferase activity, transferring alkyl or aryl (other than methyl) groups"/>
    <property type="evidence" value="ECO:0007669"/>
    <property type="project" value="InterPro"/>
</dbReference>
<name>A0A3L9MJ45_9FLAO</name>
<evidence type="ECO:0000256" key="2">
    <source>
        <dbReference type="ARBA" id="ARBA00022475"/>
    </source>
</evidence>
<comment type="caution">
    <text evidence="7">The sequence shown here is derived from an EMBL/GenBank/DDBJ whole genome shotgun (WGS) entry which is preliminary data.</text>
</comment>
<feature type="transmembrane region" description="Helical" evidence="6">
    <location>
        <begin position="153"/>
        <end position="173"/>
    </location>
</feature>
<dbReference type="PANTHER" id="PTHR11048:SF5">
    <property type="entry name" value="DECAPRENYL-PHOSPHATE PHOSPHORIBOSYLTRANSFERASE"/>
    <property type="match status" value="1"/>
</dbReference>
<dbReference type="InterPro" id="IPR000537">
    <property type="entry name" value="UbiA_prenyltransferase"/>
</dbReference>
<feature type="transmembrane region" description="Helical" evidence="6">
    <location>
        <begin position="231"/>
        <end position="248"/>
    </location>
</feature>
<evidence type="ECO:0000256" key="3">
    <source>
        <dbReference type="ARBA" id="ARBA00022692"/>
    </source>
</evidence>
<evidence type="ECO:0000256" key="6">
    <source>
        <dbReference type="SAM" id="Phobius"/>
    </source>
</evidence>
<dbReference type="Gene3D" id="1.10.357.140">
    <property type="entry name" value="UbiA prenyltransferase"/>
    <property type="match status" value="1"/>
</dbReference>
<evidence type="ECO:0000256" key="5">
    <source>
        <dbReference type="ARBA" id="ARBA00023136"/>
    </source>
</evidence>
<feature type="transmembrane region" description="Helical" evidence="6">
    <location>
        <begin position="75"/>
        <end position="98"/>
    </location>
</feature>
<dbReference type="PANTHER" id="PTHR11048">
    <property type="entry name" value="PRENYLTRANSFERASES"/>
    <property type="match status" value="1"/>
</dbReference>
<dbReference type="AlphaFoldDB" id="A0A3L9MJ45"/>
<sequence length="288" mass="32966">MKYYLKLMRVNQWVKNLFVFIPLFFSGNFFNIDLMIQSFFGFILFSFVASSIYIVNDYVDIEKDKKHPEKKNRPLAAGTVSKTNAIFLFIFLVLASLIGSIILGNYKVGVILLAYFVLNIAYSFKLKQIAILDVMIIATGFLMRVFVGGYIAGILISDWTILLTFTAALILALGKRRGELINSELTGTTRKSLDGYNEPFVNAALVIACTVTIVSYLMFTLSDEVQSKFHHYIIYTFVFVFAGILRYLQQTFVFQKTESPTKLIFKDVFLQLLIVVWGITFFLLIYFK</sequence>
<keyword evidence="2" id="KW-1003">Cell membrane</keyword>
<evidence type="ECO:0000313" key="8">
    <source>
        <dbReference type="Proteomes" id="UP000275348"/>
    </source>
</evidence>
<dbReference type="GO" id="GO:0005886">
    <property type="term" value="C:plasma membrane"/>
    <property type="evidence" value="ECO:0007669"/>
    <property type="project" value="TreeGrafter"/>
</dbReference>
<organism evidence="7 8">
    <name type="scientific">Faecalibacter macacae</name>
    <dbReference type="NCBI Taxonomy" id="1859289"/>
    <lineage>
        <taxon>Bacteria</taxon>
        <taxon>Pseudomonadati</taxon>
        <taxon>Bacteroidota</taxon>
        <taxon>Flavobacteriia</taxon>
        <taxon>Flavobacteriales</taxon>
        <taxon>Weeksellaceae</taxon>
        <taxon>Faecalibacter</taxon>
    </lineage>
</organism>
<keyword evidence="3 6" id="KW-0812">Transmembrane</keyword>
<evidence type="ECO:0000256" key="1">
    <source>
        <dbReference type="ARBA" id="ARBA00004141"/>
    </source>
</evidence>
<comment type="subcellular location">
    <subcellularLocation>
        <location evidence="1">Membrane</location>
        <topology evidence="1">Multi-pass membrane protein</topology>
    </subcellularLocation>
</comment>
<dbReference type="RefSeq" id="WP_121933304.1">
    <property type="nucleotide sequence ID" value="NZ_RDOJ01000001.1"/>
</dbReference>
<feature type="transmembrane region" description="Helical" evidence="6">
    <location>
        <begin position="200"/>
        <end position="219"/>
    </location>
</feature>
<dbReference type="EMBL" id="RDOJ01000001">
    <property type="protein sequence ID" value="RLZ12725.1"/>
    <property type="molecule type" value="Genomic_DNA"/>
</dbReference>
<dbReference type="Pfam" id="PF01040">
    <property type="entry name" value="UbiA"/>
    <property type="match status" value="1"/>
</dbReference>
<accession>A0A3L9MJ45</accession>
<evidence type="ECO:0000256" key="4">
    <source>
        <dbReference type="ARBA" id="ARBA00022989"/>
    </source>
</evidence>
<proteinExistence type="predicted"/>
<evidence type="ECO:0000313" key="7">
    <source>
        <dbReference type="EMBL" id="RLZ12725.1"/>
    </source>
</evidence>
<feature type="transmembrane region" description="Helical" evidence="6">
    <location>
        <begin position="36"/>
        <end position="55"/>
    </location>
</feature>